<gene>
    <name evidence="1" type="ORF">S01H1_16088</name>
</gene>
<dbReference type="AlphaFoldDB" id="X0SCR5"/>
<name>X0SCR5_9ZZZZ</name>
<dbReference type="EMBL" id="BARS01008439">
    <property type="protein sequence ID" value="GAF78809.1"/>
    <property type="molecule type" value="Genomic_DNA"/>
</dbReference>
<reference evidence="1" key="1">
    <citation type="journal article" date="2014" name="Front. Microbiol.">
        <title>High frequency of phylogenetically diverse reductive dehalogenase-homologous genes in deep subseafloor sedimentary metagenomes.</title>
        <authorList>
            <person name="Kawai M."/>
            <person name="Futagami T."/>
            <person name="Toyoda A."/>
            <person name="Takaki Y."/>
            <person name="Nishi S."/>
            <person name="Hori S."/>
            <person name="Arai W."/>
            <person name="Tsubouchi T."/>
            <person name="Morono Y."/>
            <person name="Uchiyama I."/>
            <person name="Ito T."/>
            <person name="Fujiyama A."/>
            <person name="Inagaki F."/>
            <person name="Takami H."/>
        </authorList>
    </citation>
    <scope>NUCLEOTIDE SEQUENCE</scope>
    <source>
        <strain evidence="1">Expedition CK06-06</strain>
    </source>
</reference>
<organism evidence="1">
    <name type="scientific">marine sediment metagenome</name>
    <dbReference type="NCBI Taxonomy" id="412755"/>
    <lineage>
        <taxon>unclassified sequences</taxon>
        <taxon>metagenomes</taxon>
        <taxon>ecological metagenomes</taxon>
    </lineage>
</organism>
<protein>
    <submittedName>
        <fullName evidence="1">Uncharacterized protein</fullName>
    </submittedName>
</protein>
<comment type="caution">
    <text evidence="1">The sequence shown here is derived from an EMBL/GenBank/DDBJ whole genome shotgun (WGS) entry which is preliminary data.</text>
</comment>
<sequence length="52" mass="5718">MATKGRTKGNKICPAGIAWAKRTFDKYPSAYANMAASKYCKDPNYAKKSKGK</sequence>
<proteinExistence type="predicted"/>
<evidence type="ECO:0000313" key="1">
    <source>
        <dbReference type="EMBL" id="GAF78809.1"/>
    </source>
</evidence>
<accession>X0SCR5</accession>